<organism evidence="1 2">
    <name type="scientific">Aquibacillus rhizosphaerae</name>
    <dbReference type="NCBI Taxonomy" id="3051431"/>
    <lineage>
        <taxon>Bacteria</taxon>
        <taxon>Bacillati</taxon>
        <taxon>Bacillota</taxon>
        <taxon>Bacilli</taxon>
        <taxon>Bacillales</taxon>
        <taxon>Bacillaceae</taxon>
        <taxon>Aquibacillus</taxon>
    </lineage>
</organism>
<dbReference type="Gene3D" id="6.10.10.80">
    <property type="entry name" value="Small, acid-soluble spore protein, alpha/beta type-like"/>
    <property type="match status" value="1"/>
</dbReference>
<dbReference type="Proteomes" id="UP001235343">
    <property type="component" value="Unassembled WGS sequence"/>
</dbReference>
<dbReference type="InterPro" id="IPR001448">
    <property type="entry name" value="SASP_alpha/beta-type"/>
</dbReference>
<proteinExistence type="predicted"/>
<name>A0ABT7L0P0_9BACI</name>
<dbReference type="EMBL" id="JASTZU010000012">
    <property type="protein sequence ID" value="MDL4839339.1"/>
    <property type="molecule type" value="Genomic_DNA"/>
</dbReference>
<sequence length="86" mass="9422">MSRNNKIIVPEARKGLDELKAKVSNVGDSNNAKYEVAKEQRIDFNKGYNGNIRAKDAGKIGGEIGGSMVKEMIKMAKANLINNKDL</sequence>
<keyword evidence="2" id="KW-1185">Reference proteome</keyword>
<dbReference type="InterPro" id="IPR038300">
    <property type="entry name" value="SASP_sf_alpha/beta"/>
</dbReference>
<comment type="caution">
    <text evidence="1">The sequence shown here is derived from an EMBL/GenBank/DDBJ whole genome shotgun (WGS) entry which is preliminary data.</text>
</comment>
<accession>A0ABT7L0P0</accession>
<gene>
    <name evidence="1" type="ORF">QQS35_02530</name>
</gene>
<reference evidence="1 2" key="1">
    <citation type="submission" date="2023-06" db="EMBL/GenBank/DDBJ databases">
        <title>Aquibacillus rhizosphaerae LR5S19.</title>
        <authorList>
            <person name="Sun J.-Q."/>
        </authorList>
    </citation>
    <scope>NUCLEOTIDE SEQUENCE [LARGE SCALE GENOMIC DNA]</scope>
    <source>
        <strain evidence="1 2">LR5S19</strain>
    </source>
</reference>
<dbReference type="RefSeq" id="WP_285930190.1">
    <property type="nucleotide sequence ID" value="NZ_JASTZU010000012.1"/>
</dbReference>
<protein>
    <submittedName>
        <fullName evidence="1">Alpha/beta-type small acid-soluble spore protein</fullName>
    </submittedName>
</protein>
<dbReference type="Pfam" id="PF00269">
    <property type="entry name" value="SASP"/>
    <property type="match status" value="1"/>
</dbReference>
<evidence type="ECO:0000313" key="1">
    <source>
        <dbReference type="EMBL" id="MDL4839339.1"/>
    </source>
</evidence>
<evidence type="ECO:0000313" key="2">
    <source>
        <dbReference type="Proteomes" id="UP001235343"/>
    </source>
</evidence>